<accession>A0ACA9P5A9</accession>
<dbReference type="EMBL" id="CAJVPT010029527">
    <property type="protein sequence ID" value="CAG8691140.1"/>
    <property type="molecule type" value="Genomic_DNA"/>
</dbReference>
<evidence type="ECO:0000313" key="2">
    <source>
        <dbReference type="Proteomes" id="UP000789525"/>
    </source>
</evidence>
<name>A0ACA9P5A9_9GLOM</name>
<keyword evidence="2" id="KW-1185">Reference proteome</keyword>
<feature type="non-terminal residue" evidence="1">
    <location>
        <position position="223"/>
    </location>
</feature>
<dbReference type="Proteomes" id="UP000789525">
    <property type="component" value="Unassembled WGS sequence"/>
</dbReference>
<gene>
    <name evidence="1" type="ORF">ACOLOM_LOCUS9836</name>
</gene>
<sequence length="223" mass="23539">MLAKILIAPLFIAAGVAAHPAQPELTRRGDVSLSQWQSQNLEVGDTPQLFLMCRSLTPTDGASENLSDRPAECTPSSSTCDVPSPTVSSTTTDTETHTDQSYDDDDYDESNLPYCVEGQGEYDDAPAIREHSAHSFADQNGNPGACGNYNNDYALIAAMEISRYGNTGNASPLCGRSVHITNTNNGRSVDVIVADACPSCVNGNSIDLSVGAFQAIADLGEGM</sequence>
<reference evidence="1" key="1">
    <citation type="submission" date="2021-06" db="EMBL/GenBank/DDBJ databases">
        <authorList>
            <person name="Kallberg Y."/>
            <person name="Tangrot J."/>
            <person name="Rosling A."/>
        </authorList>
    </citation>
    <scope>NUCLEOTIDE SEQUENCE</scope>
    <source>
        <strain evidence="1">CL356</strain>
    </source>
</reference>
<evidence type="ECO:0000313" key="1">
    <source>
        <dbReference type="EMBL" id="CAG8691140.1"/>
    </source>
</evidence>
<protein>
    <submittedName>
        <fullName evidence="1">1632_t:CDS:1</fullName>
    </submittedName>
</protein>
<organism evidence="1 2">
    <name type="scientific">Acaulospora colombiana</name>
    <dbReference type="NCBI Taxonomy" id="27376"/>
    <lineage>
        <taxon>Eukaryota</taxon>
        <taxon>Fungi</taxon>
        <taxon>Fungi incertae sedis</taxon>
        <taxon>Mucoromycota</taxon>
        <taxon>Glomeromycotina</taxon>
        <taxon>Glomeromycetes</taxon>
        <taxon>Diversisporales</taxon>
        <taxon>Acaulosporaceae</taxon>
        <taxon>Acaulospora</taxon>
    </lineage>
</organism>
<proteinExistence type="predicted"/>
<comment type="caution">
    <text evidence="1">The sequence shown here is derived from an EMBL/GenBank/DDBJ whole genome shotgun (WGS) entry which is preliminary data.</text>
</comment>